<keyword evidence="3 8" id="KW-0813">Transport</keyword>
<evidence type="ECO:0000313" key="11">
    <source>
        <dbReference type="Proteomes" id="UP001430455"/>
    </source>
</evidence>
<dbReference type="GO" id="GO:0055085">
    <property type="term" value="P:transmembrane transport"/>
    <property type="evidence" value="ECO:0007669"/>
    <property type="project" value="InterPro"/>
</dbReference>
<dbReference type="CDD" id="cd06261">
    <property type="entry name" value="TM_PBP2"/>
    <property type="match status" value="1"/>
</dbReference>
<evidence type="ECO:0000256" key="3">
    <source>
        <dbReference type="ARBA" id="ARBA00022448"/>
    </source>
</evidence>
<keyword evidence="7 8" id="KW-0472">Membrane</keyword>
<dbReference type="InterPro" id="IPR000515">
    <property type="entry name" value="MetI-like"/>
</dbReference>
<evidence type="ECO:0000256" key="1">
    <source>
        <dbReference type="ARBA" id="ARBA00004651"/>
    </source>
</evidence>
<feature type="domain" description="ABC transmembrane type-1" evidence="9">
    <location>
        <begin position="71"/>
        <end position="277"/>
    </location>
</feature>
<dbReference type="EMBL" id="RKLT01000016">
    <property type="protein sequence ID" value="MBX0297219.1"/>
    <property type="molecule type" value="Genomic_DNA"/>
</dbReference>
<feature type="transmembrane region" description="Helical" evidence="8">
    <location>
        <begin position="70"/>
        <end position="94"/>
    </location>
</feature>
<evidence type="ECO:0000259" key="9">
    <source>
        <dbReference type="PROSITE" id="PS50928"/>
    </source>
</evidence>
<comment type="caution">
    <text evidence="10">The sequence shown here is derived from an EMBL/GenBank/DDBJ whole genome shotgun (WGS) entry which is preliminary data.</text>
</comment>
<feature type="transmembrane region" description="Helical" evidence="8">
    <location>
        <begin position="254"/>
        <end position="280"/>
    </location>
</feature>
<keyword evidence="5 8" id="KW-0812">Transmembrane</keyword>
<dbReference type="PROSITE" id="PS50928">
    <property type="entry name" value="ABC_TM1"/>
    <property type="match status" value="1"/>
</dbReference>
<name>A0AAW4PGW3_9EURY</name>
<accession>A0AAW4PGW3</accession>
<protein>
    <submittedName>
        <fullName evidence="10">ABC transporter permease</fullName>
    </submittedName>
</protein>
<evidence type="ECO:0000256" key="2">
    <source>
        <dbReference type="ARBA" id="ARBA00007069"/>
    </source>
</evidence>
<dbReference type="Pfam" id="PF00528">
    <property type="entry name" value="BPD_transp_1"/>
    <property type="match status" value="1"/>
</dbReference>
<evidence type="ECO:0000256" key="8">
    <source>
        <dbReference type="RuleBase" id="RU363032"/>
    </source>
</evidence>
<evidence type="ECO:0000256" key="5">
    <source>
        <dbReference type="ARBA" id="ARBA00022692"/>
    </source>
</evidence>
<dbReference type="InterPro" id="IPR035906">
    <property type="entry name" value="MetI-like_sf"/>
</dbReference>
<feature type="transmembrane region" description="Helical" evidence="8">
    <location>
        <begin position="150"/>
        <end position="176"/>
    </location>
</feature>
<evidence type="ECO:0000313" key="10">
    <source>
        <dbReference type="EMBL" id="MBX0297219.1"/>
    </source>
</evidence>
<organism evidence="10 11">
    <name type="scientific">Haloarcula nitratireducens</name>
    <dbReference type="NCBI Taxonomy" id="2487749"/>
    <lineage>
        <taxon>Archaea</taxon>
        <taxon>Methanobacteriati</taxon>
        <taxon>Methanobacteriota</taxon>
        <taxon>Stenosarchaea group</taxon>
        <taxon>Halobacteria</taxon>
        <taxon>Halobacteriales</taxon>
        <taxon>Haloarculaceae</taxon>
        <taxon>Haloarcula</taxon>
    </lineage>
</organism>
<comment type="similarity">
    <text evidence="2">Belongs to the binding-protein-dependent transport system permease family. CysTW subfamily.</text>
</comment>
<dbReference type="SUPFAM" id="SSF161098">
    <property type="entry name" value="MetI-like"/>
    <property type="match status" value="1"/>
</dbReference>
<dbReference type="GO" id="GO:0005886">
    <property type="term" value="C:plasma membrane"/>
    <property type="evidence" value="ECO:0007669"/>
    <property type="project" value="UniProtKB-SubCell"/>
</dbReference>
<keyword evidence="6 8" id="KW-1133">Transmembrane helix</keyword>
<dbReference type="Gene3D" id="1.10.3720.10">
    <property type="entry name" value="MetI-like"/>
    <property type="match status" value="1"/>
</dbReference>
<reference evidence="10 11" key="1">
    <citation type="submission" date="2021-06" db="EMBL/GenBank/DDBJ databases">
        <title>Halomicroarcula sp. a new haloarchaeum isolated from saline soil.</title>
        <authorList>
            <person name="Duran-Viseras A."/>
            <person name="Sanchez-Porro C."/>
            <person name="Ventosa A."/>
        </authorList>
    </citation>
    <scope>NUCLEOTIDE SEQUENCE [LARGE SCALE GENOMIC DNA]</scope>
    <source>
        <strain evidence="10 11">F27</strain>
    </source>
</reference>
<feature type="transmembrane region" description="Helical" evidence="8">
    <location>
        <begin position="212"/>
        <end position="234"/>
    </location>
</feature>
<dbReference type="AlphaFoldDB" id="A0AAW4PGW3"/>
<feature type="transmembrane region" description="Helical" evidence="8">
    <location>
        <begin position="106"/>
        <end position="130"/>
    </location>
</feature>
<proteinExistence type="inferred from homology"/>
<feature type="transmembrane region" description="Helical" evidence="8">
    <location>
        <begin position="12"/>
        <end position="35"/>
    </location>
</feature>
<evidence type="ECO:0000256" key="6">
    <source>
        <dbReference type="ARBA" id="ARBA00022989"/>
    </source>
</evidence>
<keyword evidence="4" id="KW-1003">Cell membrane</keyword>
<evidence type="ECO:0000256" key="7">
    <source>
        <dbReference type="ARBA" id="ARBA00023136"/>
    </source>
</evidence>
<keyword evidence="11" id="KW-1185">Reference proteome</keyword>
<dbReference type="Proteomes" id="UP001430455">
    <property type="component" value="Unassembled WGS sequence"/>
</dbReference>
<sequence length="291" mass="32094">MLETLRERVYRPELLVAPLVVFELAFFVVPLIMLVRVSLLEQTTSGAYVAGTLTLANYQEVLFSSHFQDILFFSFKFAILVTTIATVLSVFFAYAIWRADGILKNALLFIVVVTLLTTLVVRLFSILIILSPNGPLNQLLVAIKVLRQPVLLVTNLFGATVGQVYTIFPYTVLSIYSVLSILDWAKVEAARDLGATELVSFREIVLPQITSGILVGAVISFAWSFGAYAAPFLLGSTRQDTAAMEVYRLMVTRFNWPLATALSFVVLLVVLASVSLLFFVSDDNLGDAYGT</sequence>
<evidence type="ECO:0000256" key="4">
    <source>
        <dbReference type="ARBA" id="ARBA00022475"/>
    </source>
</evidence>
<dbReference type="PANTHER" id="PTHR42929:SF1">
    <property type="entry name" value="INNER MEMBRANE ABC TRANSPORTER PERMEASE PROTEIN YDCU-RELATED"/>
    <property type="match status" value="1"/>
</dbReference>
<comment type="subcellular location">
    <subcellularLocation>
        <location evidence="1 8">Cell membrane</location>
        <topology evidence="1 8">Multi-pass membrane protein</topology>
    </subcellularLocation>
</comment>
<gene>
    <name evidence="10" type="ORF">EGH23_20285</name>
</gene>
<dbReference type="PANTHER" id="PTHR42929">
    <property type="entry name" value="INNER MEMBRANE ABC TRANSPORTER PERMEASE PROTEIN YDCU-RELATED-RELATED"/>
    <property type="match status" value="1"/>
</dbReference>